<protein>
    <submittedName>
        <fullName evidence="1">Uncharacterized protein</fullName>
    </submittedName>
</protein>
<accession>G0UA70</accession>
<reference evidence="1" key="1">
    <citation type="journal article" date="2012" name="Proc. Natl. Acad. Sci. U.S.A.">
        <title>Antigenic diversity is generated by distinct evolutionary mechanisms in African trypanosome species.</title>
        <authorList>
            <person name="Jackson A.P."/>
            <person name="Berry A."/>
            <person name="Aslett M."/>
            <person name="Allison H.C."/>
            <person name="Burton P."/>
            <person name="Vavrova-Anderson J."/>
            <person name="Brown R."/>
            <person name="Browne H."/>
            <person name="Corton N."/>
            <person name="Hauser H."/>
            <person name="Gamble J."/>
            <person name="Gilderthorp R."/>
            <person name="Marcello L."/>
            <person name="McQuillan J."/>
            <person name="Otto T.D."/>
            <person name="Quail M.A."/>
            <person name="Sanders M.J."/>
            <person name="van Tonder A."/>
            <person name="Ginger M.L."/>
            <person name="Field M.C."/>
            <person name="Barry J.D."/>
            <person name="Hertz-Fowler C."/>
            <person name="Berriman M."/>
        </authorList>
    </citation>
    <scope>NUCLEOTIDE SEQUENCE</scope>
    <source>
        <strain evidence="1">Y486</strain>
    </source>
</reference>
<name>G0UA70_TRYVY</name>
<sequence length="194" mass="21645">MRCGAMCSGHWGRVRASVGRILELARRIPERWRGPVSFLKRRLNLRRFLWCPSPLWKGRPPGREGALLCGRGAKTTATIMKPRRRFSMCRAIWALSFGEVAAVFDLKASFFQVSLPQESRASFCCRAEAGRLVGLAALPMGFKCGPEMLHTAARVLAGDPAAASSRYASPRSLKKRIWNDNIRISGAWKSWAVL</sequence>
<dbReference type="AlphaFoldDB" id="G0UA70"/>
<evidence type="ECO:0000313" key="1">
    <source>
        <dbReference type="EMBL" id="CCC52702.1"/>
    </source>
</evidence>
<organism evidence="1">
    <name type="scientific">Trypanosoma vivax (strain Y486)</name>
    <dbReference type="NCBI Taxonomy" id="1055687"/>
    <lineage>
        <taxon>Eukaryota</taxon>
        <taxon>Discoba</taxon>
        <taxon>Euglenozoa</taxon>
        <taxon>Kinetoplastea</taxon>
        <taxon>Metakinetoplastina</taxon>
        <taxon>Trypanosomatida</taxon>
        <taxon>Trypanosomatidae</taxon>
        <taxon>Trypanosoma</taxon>
        <taxon>Duttonella</taxon>
    </lineage>
</organism>
<dbReference type="EMBL" id="HE573027">
    <property type="protein sequence ID" value="CCC52702.1"/>
    <property type="molecule type" value="Genomic_DNA"/>
</dbReference>
<proteinExistence type="predicted"/>
<gene>
    <name evidence="1" type="ORF">TVY486_1101870</name>
</gene>
<dbReference type="VEuPathDB" id="TriTrypDB:TvY486_1101870"/>